<dbReference type="InterPro" id="IPR011330">
    <property type="entry name" value="Glyco_hydro/deAcase_b/a-brl"/>
</dbReference>
<dbReference type="Proteomes" id="UP001144612">
    <property type="component" value="Unassembled WGS sequence"/>
</dbReference>
<feature type="chain" id="PRO_5047412094" evidence="1">
    <location>
        <begin position="30"/>
        <end position="243"/>
    </location>
</feature>
<evidence type="ECO:0000259" key="2">
    <source>
        <dbReference type="PROSITE" id="PS51677"/>
    </source>
</evidence>
<reference evidence="3" key="1">
    <citation type="submission" date="2022-12" db="EMBL/GenBank/DDBJ databases">
        <title>Clostridium sp. nov., isolated from industrial wastewater.</title>
        <authorList>
            <person name="Jiayan W."/>
        </authorList>
    </citation>
    <scope>NUCLEOTIDE SEQUENCE</scope>
    <source>
        <strain evidence="3">ZC22-4</strain>
    </source>
</reference>
<dbReference type="SUPFAM" id="SSF88713">
    <property type="entry name" value="Glycoside hydrolase/deacetylase"/>
    <property type="match status" value="1"/>
</dbReference>
<protein>
    <submittedName>
        <fullName evidence="3">Polysaccharide deacetylase</fullName>
    </submittedName>
</protein>
<proteinExistence type="predicted"/>
<dbReference type="EMBL" id="JAPQFJ010000018">
    <property type="protein sequence ID" value="MCY6960010.1"/>
    <property type="molecule type" value="Genomic_DNA"/>
</dbReference>
<dbReference type="InterPro" id="IPR002509">
    <property type="entry name" value="NODB_dom"/>
</dbReference>
<dbReference type="CDD" id="cd10944">
    <property type="entry name" value="CE4_SmPgdA_like"/>
    <property type="match status" value="1"/>
</dbReference>
<keyword evidence="1" id="KW-0732">Signal</keyword>
<gene>
    <name evidence="3" type="ORF">OW729_15420</name>
</gene>
<organism evidence="3 4">
    <name type="scientific">Clostridium brassicae</name>
    <dbReference type="NCBI Taxonomy" id="2999072"/>
    <lineage>
        <taxon>Bacteria</taxon>
        <taxon>Bacillati</taxon>
        <taxon>Bacillota</taxon>
        <taxon>Clostridia</taxon>
        <taxon>Eubacteriales</taxon>
        <taxon>Clostridiaceae</taxon>
        <taxon>Clostridium</taxon>
    </lineage>
</organism>
<sequence>MKNILNKFSLAFILVLCLSFNCICSVSNAKEPEEVSKENNIIYLTFDDGPSVMTNKVLDVLMKNDVKATFFIIGNQIEDQENVLVRIKNEGHSMGLHTYTHDFKKIYSSNKAFINEMKLTQEYIKKVTGISPNIIRFPGGSRNHLDTKTLNLLHSYNFKIYDWNVDSQDGINPKTSPSKLFRKATKSDVNSEPIILLMHCDYMHENTYKALDKIIKFYKDSGYEFRVIDENTPEHYFPLNKNK</sequence>
<dbReference type="Gene3D" id="3.20.20.370">
    <property type="entry name" value="Glycoside hydrolase/deacetylase"/>
    <property type="match status" value="1"/>
</dbReference>
<keyword evidence="4" id="KW-1185">Reference proteome</keyword>
<evidence type="ECO:0000256" key="1">
    <source>
        <dbReference type="SAM" id="SignalP"/>
    </source>
</evidence>
<dbReference type="Pfam" id="PF01522">
    <property type="entry name" value="Polysacc_deac_1"/>
    <property type="match status" value="1"/>
</dbReference>
<dbReference type="PROSITE" id="PS51677">
    <property type="entry name" value="NODB"/>
    <property type="match status" value="1"/>
</dbReference>
<evidence type="ECO:0000313" key="4">
    <source>
        <dbReference type="Proteomes" id="UP001144612"/>
    </source>
</evidence>
<evidence type="ECO:0000313" key="3">
    <source>
        <dbReference type="EMBL" id="MCY6960010.1"/>
    </source>
</evidence>
<dbReference type="PANTHER" id="PTHR10587">
    <property type="entry name" value="GLYCOSYL TRANSFERASE-RELATED"/>
    <property type="match status" value="1"/>
</dbReference>
<accession>A0ABT4DCH0</accession>
<feature type="signal peptide" evidence="1">
    <location>
        <begin position="1"/>
        <end position="29"/>
    </location>
</feature>
<feature type="domain" description="NodB homology" evidence="2">
    <location>
        <begin position="40"/>
        <end position="226"/>
    </location>
</feature>
<dbReference type="RefSeq" id="WP_268062442.1">
    <property type="nucleotide sequence ID" value="NZ_JAPQFJ010000018.1"/>
</dbReference>
<dbReference type="InterPro" id="IPR050248">
    <property type="entry name" value="Polysacc_deacetylase_ArnD"/>
</dbReference>
<name>A0ABT4DCH0_9CLOT</name>
<dbReference type="PANTHER" id="PTHR10587:SF125">
    <property type="entry name" value="POLYSACCHARIDE DEACETYLASE YHEN-RELATED"/>
    <property type="match status" value="1"/>
</dbReference>
<comment type="caution">
    <text evidence="3">The sequence shown here is derived from an EMBL/GenBank/DDBJ whole genome shotgun (WGS) entry which is preliminary data.</text>
</comment>